<keyword evidence="3" id="KW-1185">Reference proteome</keyword>
<dbReference type="PANTHER" id="PTHR43802">
    <property type="entry name" value="ENOYL-COA HYDRATASE"/>
    <property type="match status" value="1"/>
</dbReference>
<dbReference type="Gene3D" id="1.10.12.10">
    <property type="entry name" value="Lyase 2-enoyl-coa Hydratase, Chain A, domain 2"/>
    <property type="match status" value="1"/>
</dbReference>
<dbReference type="PANTHER" id="PTHR43802:SF1">
    <property type="entry name" value="IP11341P-RELATED"/>
    <property type="match status" value="1"/>
</dbReference>
<gene>
    <name evidence="2" type="ORF">GH723_13955</name>
</gene>
<dbReference type="EMBL" id="CP045851">
    <property type="protein sequence ID" value="QGG96113.1"/>
    <property type="molecule type" value="Genomic_DNA"/>
</dbReference>
<dbReference type="Pfam" id="PF00378">
    <property type="entry name" value="ECH_1"/>
    <property type="match status" value="1"/>
</dbReference>
<accession>A0A5Q2RJW2</accession>
<organism evidence="2 3">
    <name type="scientific">Actinomarinicola tropica</name>
    <dbReference type="NCBI Taxonomy" id="2789776"/>
    <lineage>
        <taxon>Bacteria</taxon>
        <taxon>Bacillati</taxon>
        <taxon>Actinomycetota</taxon>
        <taxon>Acidimicrobiia</taxon>
        <taxon>Acidimicrobiales</taxon>
        <taxon>Iamiaceae</taxon>
        <taxon>Actinomarinicola</taxon>
    </lineage>
</organism>
<sequence>MTDAPSETTSSTAEDEVLYAVDDHVATITLNRPHRMNAISGRMLTQLAERLAEADRDRQVRAIVLTGAGRAFCAGLDIKDAVAGTGIGGQGGSSGSGTHLSTRDHPTTVMFEMDTPVIGAINGAAAGFGLDIALGCDIRLVAEDAKIVTGFAKRGVVPESGGTWYMPRLLGWAKAAEIGFLGRDLTGAEAAEMGLANRALPGDELMATAYGWAAEIAANAPLAVQSMKRLFRHGLTEDFPSHVHHVLLQTMLLFQSADFREGITSFAEGRPPEFEGR</sequence>
<dbReference type="InterPro" id="IPR014748">
    <property type="entry name" value="Enoyl-CoA_hydra_C"/>
</dbReference>
<dbReference type="Gene3D" id="3.90.226.10">
    <property type="entry name" value="2-enoyl-CoA Hydratase, Chain A, domain 1"/>
    <property type="match status" value="1"/>
</dbReference>
<dbReference type="RefSeq" id="WP_153760219.1">
    <property type="nucleotide sequence ID" value="NZ_CP045851.1"/>
</dbReference>
<name>A0A5Q2RJW2_9ACTN</name>
<evidence type="ECO:0000313" key="2">
    <source>
        <dbReference type="EMBL" id="QGG96113.1"/>
    </source>
</evidence>
<evidence type="ECO:0000256" key="1">
    <source>
        <dbReference type="ARBA" id="ARBA00005254"/>
    </source>
</evidence>
<dbReference type="SUPFAM" id="SSF52096">
    <property type="entry name" value="ClpP/crotonase"/>
    <property type="match status" value="1"/>
</dbReference>
<reference evidence="2 3" key="1">
    <citation type="submission" date="2019-11" db="EMBL/GenBank/DDBJ databases">
        <authorList>
            <person name="He Y."/>
        </authorList>
    </citation>
    <scope>NUCLEOTIDE SEQUENCE [LARGE SCALE GENOMIC DNA]</scope>
    <source>
        <strain evidence="2 3">SCSIO 58843</strain>
    </source>
</reference>
<evidence type="ECO:0000313" key="3">
    <source>
        <dbReference type="Proteomes" id="UP000334019"/>
    </source>
</evidence>
<dbReference type="InterPro" id="IPR001753">
    <property type="entry name" value="Enoyl-CoA_hydra/iso"/>
</dbReference>
<protein>
    <submittedName>
        <fullName evidence="2">Enoyl-CoA hydratase</fullName>
    </submittedName>
</protein>
<dbReference type="GO" id="GO:0003824">
    <property type="term" value="F:catalytic activity"/>
    <property type="evidence" value="ECO:0007669"/>
    <property type="project" value="UniProtKB-ARBA"/>
</dbReference>
<dbReference type="AlphaFoldDB" id="A0A5Q2RJW2"/>
<proteinExistence type="inferred from homology"/>
<dbReference type="InterPro" id="IPR029045">
    <property type="entry name" value="ClpP/crotonase-like_dom_sf"/>
</dbReference>
<dbReference type="Proteomes" id="UP000334019">
    <property type="component" value="Chromosome"/>
</dbReference>
<comment type="similarity">
    <text evidence="1">Belongs to the enoyl-CoA hydratase/isomerase family.</text>
</comment>
<dbReference type="CDD" id="cd06558">
    <property type="entry name" value="crotonase-like"/>
    <property type="match status" value="1"/>
</dbReference>
<dbReference type="KEGG" id="atq:GH723_13955"/>